<keyword evidence="10" id="KW-1133">Transmembrane helix</keyword>
<dbReference type="InterPro" id="IPR000834">
    <property type="entry name" value="Peptidase_M14"/>
</dbReference>
<feature type="domain" description="Peptidase M14" evidence="12">
    <location>
        <begin position="1192"/>
        <end position="1463"/>
    </location>
</feature>
<comment type="cofactor">
    <cofactor evidence="1">
        <name>Zn(2+)</name>
        <dbReference type="ChEBI" id="CHEBI:29105"/>
    </cofactor>
</comment>
<dbReference type="GO" id="GO:0005615">
    <property type="term" value="C:extracellular space"/>
    <property type="evidence" value="ECO:0007669"/>
    <property type="project" value="TreeGrafter"/>
</dbReference>
<dbReference type="CTD" id="30998"/>
<keyword evidence="5" id="KW-0479">Metal-binding</keyword>
<name>A0A9R1UAM4_9HYME</name>
<dbReference type="InterPro" id="IPR008969">
    <property type="entry name" value="CarboxyPept-like_regulatory"/>
</dbReference>
<evidence type="ECO:0000256" key="1">
    <source>
        <dbReference type="ARBA" id="ARBA00001947"/>
    </source>
</evidence>
<keyword evidence="4" id="KW-0645">Protease</keyword>
<dbReference type="Pfam" id="PF00246">
    <property type="entry name" value="Peptidase_M14"/>
    <property type="match status" value="5"/>
</dbReference>
<dbReference type="CDD" id="cd11308">
    <property type="entry name" value="Peptidase_M14NE-CP-C_like"/>
    <property type="match status" value="2"/>
</dbReference>
<dbReference type="SMART" id="SM00631">
    <property type="entry name" value="Zn_pept"/>
    <property type="match status" value="2"/>
</dbReference>
<dbReference type="SUPFAM" id="SSF53187">
    <property type="entry name" value="Zn-dependent exopeptidases"/>
    <property type="match status" value="4"/>
</dbReference>
<dbReference type="PROSITE" id="PS00132">
    <property type="entry name" value="CARBOXYPEPT_ZN_1"/>
    <property type="match status" value="2"/>
</dbReference>
<keyword evidence="7" id="KW-0862">Zinc</keyword>
<dbReference type="GO" id="GO:0006518">
    <property type="term" value="P:peptide metabolic process"/>
    <property type="evidence" value="ECO:0007669"/>
    <property type="project" value="TreeGrafter"/>
</dbReference>
<comment type="caution">
    <text evidence="9">Lacks conserved residue(s) required for the propagation of feature annotation.</text>
</comment>
<feature type="domain" description="Peptidase M14" evidence="12">
    <location>
        <begin position="853"/>
        <end position="1097"/>
    </location>
</feature>
<keyword evidence="8" id="KW-0325">Glycoprotein</keyword>
<dbReference type="PROSITE" id="PS00133">
    <property type="entry name" value="CARBOXYPEPT_ZN_2"/>
    <property type="match status" value="2"/>
</dbReference>
<protein>
    <submittedName>
        <fullName evidence="14">Carboxypeptidase D-like</fullName>
    </submittedName>
</protein>
<dbReference type="KEGG" id="fas:105273111"/>
<feature type="domain" description="Peptidase M14" evidence="12">
    <location>
        <begin position="36"/>
        <end position="337"/>
    </location>
</feature>
<evidence type="ECO:0000256" key="4">
    <source>
        <dbReference type="ARBA" id="ARBA00022670"/>
    </source>
</evidence>
<organism evidence="13 14">
    <name type="scientific">Fopius arisanus</name>
    <dbReference type="NCBI Taxonomy" id="64838"/>
    <lineage>
        <taxon>Eukaryota</taxon>
        <taxon>Metazoa</taxon>
        <taxon>Ecdysozoa</taxon>
        <taxon>Arthropoda</taxon>
        <taxon>Hexapoda</taxon>
        <taxon>Insecta</taxon>
        <taxon>Pterygota</taxon>
        <taxon>Neoptera</taxon>
        <taxon>Endopterygota</taxon>
        <taxon>Hymenoptera</taxon>
        <taxon>Apocrita</taxon>
        <taxon>Ichneumonoidea</taxon>
        <taxon>Braconidae</taxon>
        <taxon>Opiinae</taxon>
        <taxon>Fopius</taxon>
    </lineage>
</organism>
<dbReference type="InterPro" id="IPR050753">
    <property type="entry name" value="Peptidase_M14_domain"/>
</dbReference>
<keyword evidence="10" id="KW-0812">Transmembrane</keyword>
<dbReference type="GO" id="GO:0004181">
    <property type="term" value="F:metallocarboxypeptidase activity"/>
    <property type="evidence" value="ECO:0007669"/>
    <property type="project" value="InterPro"/>
</dbReference>
<gene>
    <name evidence="14" type="primary">LOC105273111</name>
</gene>
<evidence type="ECO:0000256" key="2">
    <source>
        <dbReference type="ARBA" id="ARBA00005988"/>
    </source>
</evidence>
<dbReference type="PROSITE" id="PS52035">
    <property type="entry name" value="PEPTIDASE_M14"/>
    <property type="match status" value="4"/>
</dbReference>
<evidence type="ECO:0000256" key="6">
    <source>
        <dbReference type="ARBA" id="ARBA00022801"/>
    </source>
</evidence>
<evidence type="ECO:0000256" key="3">
    <source>
        <dbReference type="ARBA" id="ARBA00022645"/>
    </source>
</evidence>
<dbReference type="OrthoDB" id="10249045at2759"/>
<evidence type="ECO:0000313" key="14">
    <source>
        <dbReference type="RefSeq" id="XP_011313662.1"/>
    </source>
</evidence>
<dbReference type="CDD" id="cd03858">
    <property type="entry name" value="M14_CP_N-E_like"/>
    <property type="match status" value="1"/>
</dbReference>
<keyword evidence="3" id="KW-0121">Carboxypeptidase</keyword>
<feature type="chain" id="PRO_5040117661" evidence="11">
    <location>
        <begin position="20"/>
        <end position="1664"/>
    </location>
</feature>
<comment type="similarity">
    <text evidence="2 9">Belongs to the peptidase M14 family.</text>
</comment>
<feature type="signal peptide" evidence="11">
    <location>
        <begin position="1"/>
        <end position="19"/>
    </location>
</feature>
<dbReference type="Pfam" id="PF13620">
    <property type="entry name" value="CarboxypepD_reg"/>
    <property type="match status" value="2"/>
</dbReference>
<feature type="transmembrane region" description="Helical" evidence="10">
    <location>
        <begin position="1552"/>
        <end position="1574"/>
    </location>
</feature>
<keyword evidence="13" id="KW-1185">Reference proteome</keyword>
<evidence type="ECO:0000259" key="12">
    <source>
        <dbReference type="PROSITE" id="PS52035"/>
    </source>
</evidence>
<dbReference type="Gene3D" id="2.60.40.1120">
    <property type="entry name" value="Carboxypeptidase-like, regulatory domain"/>
    <property type="match status" value="4"/>
</dbReference>
<evidence type="ECO:0000256" key="10">
    <source>
        <dbReference type="SAM" id="Phobius"/>
    </source>
</evidence>
<dbReference type="SUPFAM" id="SSF49464">
    <property type="entry name" value="Carboxypeptidase regulatory domain-like"/>
    <property type="match status" value="3"/>
</dbReference>
<dbReference type="CDD" id="cd03868">
    <property type="entry name" value="M14_CPD_I"/>
    <property type="match status" value="1"/>
</dbReference>
<reference evidence="14" key="1">
    <citation type="submission" date="2025-08" db="UniProtKB">
        <authorList>
            <consortium name="RefSeq"/>
        </authorList>
    </citation>
    <scope>IDENTIFICATION</scope>
    <source>
        <strain evidence="14">USDA-PBARC FA_bdor</strain>
        <tissue evidence="14">Whole organism</tissue>
    </source>
</reference>
<keyword evidence="6" id="KW-0378">Hydrolase</keyword>
<dbReference type="PANTHER" id="PTHR11532">
    <property type="entry name" value="PROTEASE M14 CARBOXYPEPTIDASE"/>
    <property type="match status" value="1"/>
</dbReference>
<feature type="active site" description="Proton donor/acceptor" evidence="9">
    <location>
        <position position="307"/>
    </location>
</feature>
<keyword evidence="10" id="KW-0472">Membrane</keyword>
<dbReference type="RefSeq" id="XP_011313662.1">
    <property type="nucleotide sequence ID" value="XM_011315360.1"/>
</dbReference>
<accession>A0A9R1UAM4</accession>
<evidence type="ECO:0000256" key="11">
    <source>
        <dbReference type="SAM" id="SignalP"/>
    </source>
</evidence>
<dbReference type="GeneID" id="105273111"/>
<keyword evidence="11" id="KW-0732">Signal</keyword>
<proteinExistence type="inferred from homology"/>
<sequence>MAVLSYILVVCAIFKITSGYSLRSTAEIDDDFITPNYTHYEDLKKLFNKLEQDYPNLAKVHSIGKSVNQRDLLVLEITKNVREPRELGKPMVKYVANMHGDESVGRQLMIYLAQYLLAHYHNDERIGKLVNTTDIFLMPSLNPDGFENSQEGLCESKSDYSGRENANHVDLNRDFPDQFDRSASEYIRGGNIVAGRQNETIAMMTWINTMPFVLSGNFHGGAVVASYPYDSGIFQSCCIESKSPDDNLFKYLAHIYADHHPVMHNGESCPPDRFPGGVTNGAYWYEVVGGMQDYNYARSNALEITFEVSCCKYPPANLMPEHWRLNKESLIKYLEQANIGFKGVVMDTEGEPIEGAQVGVYGINRNVTTTNRGEYWRLLLPGNYVVYASAWGYKRSEPINITVEDGTPIIVNFSLMALSSEEQEAQMSQNVEEYTRPRDKYGFYEDVKFVHHNYTEMVKFLNHLHGNYPQITRLYSVGRSVENRELYVLEITMNPGQHDVNKPEVKYVGNMHGNEVVGREVLLLLAKYLCENYGTDPRATRIVKTIRLHVMPSMNPDGYEISNVGSVDSVVGRTNAHHVDLNRNFPDQYGTDELNIHQEPETKAIIKWMSELPFVLSANLHGGALVANYPWDDGPAQEEPRESMSPDDAVFRALALSYSMAHPRMHLGKPCPSPSGFPSVLDKPFPDGITNGAAWYPVTGGMQDYNYVHGNAFELTLELGCTKFPRAEELPRYWLENREALMTYVEMARKGVHGVVRSSIGGPISKAKITIEGINHVIYTAKDGDYWRLLTPGSYNITASAYGYESYTQEVVIRSERESRQGEVIVDFTLMKDDDQHWSSAYDFAILKNLKKGYLSNGDLNTAMGTLESQRADSIVEFEAGESLNSMAVHSLKITRNLGAPEERKIHVALVGGLFASQPVGREIFLRLANHLVKGDLIGDPPIVKLLDNAVFHIIPGLDKKFDQVTDNCNPQVANETAGLLLAGEDKDPVTSAFRRMLASEEYDAVITVIGGSIGVSYTEDYLNVYKTLAENYDAAMHKKSCDADNNSSAVGDYIMKNYKIPVLALSLSCCKYAAPESLPVIWRDNLAPLKELLFGLTTGIRAEIQNDKGEPLRNTKVHIGTETYSVTKNMAYFIRVLIPGKYSLVFSCDNYITKTVNVEIKSHEITDIKVHLERLNATGSIEPISKGSLDNFHEENESNRSLDELNKKYPKITELKTVGTTTKGTRVLAIQLAARNSKRQVISRPTIVYSAGVGRGAPTTSQLLIYFADYLVRNYQKDKSVTDFLENFNILVAPDLFPDNDGALTCSASSSSLKFPIDSPMTPDAKMIADWFQKTKAVVAINLNSGSRHVEIPYGFNSNNPGHFSTNDDEIFSYLASTYTENHPSMILPNQKCQDDVNIGKYGVTHSGEALPGGRSDSLIDYAYLNTSTLMLDVYVTCCNTDHVMDVWEANKNSLLAIMGAVDKGVTGYVLNEGSEPIGALLSYDDSVHRVRNIQTGAFWVLLPAGNHVIKAEADGYISDTKILITPDIKRFSNLVFKLKRDENIFGMPRLVFVIMSGVVSVGIILLGICCFMRCKGISPEEKNSRRAYAFSLLKDGNSFFDDDEKEVEVFKRPLNRSIVVGEELNNTRPYFDEDDESEGEGSDLEFVRPDTEWLEKVPIIQN</sequence>
<dbReference type="GO" id="GO:0016485">
    <property type="term" value="P:protein processing"/>
    <property type="evidence" value="ECO:0007669"/>
    <property type="project" value="TreeGrafter"/>
</dbReference>
<dbReference type="GO" id="GO:0008270">
    <property type="term" value="F:zinc ion binding"/>
    <property type="evidence" value="ECO:0007669"/>
    <property type="project" value="InterPro"/>
</dbReference>
<evidence type="ECO:0000256" key="7">
    <source>
        <dbReference type="ARBA" id="ARBA00022833"/>
    </source>
</evidence>
<evidence type="ECO:0000256" key="8">
    <source>
        <dbReference type="ARBA" id="ARBA00023180"/>
    </source>
</evidence>
<evidence type="ECO:0000256" key="9">
    <source>
        <dbReference type="PROSITE-ProRule" id="PRU01379"/>
    </source>
</evidence>
<evidence type="ECO:0000313" key="13">
    <source>
        <dbReference type="Proteomes" id="UP000694866"/>
    </source>
</evidence>
<dbReference type="InterPro" id="IPR057246">
    <property type="entry name" value="CARBOXYPEPT_ZN_1"/>
</dbReference>
<feature type="domain" description="Peptidase M14" evidence="12">
    <location>
        <begin position="450"/>
        <end position="748"/>
    </location>
</feature>
<evidence type="ECO:0000256" key="5">
    <source>
        <dbReference type="ARBA" id="ARBA00022723"/>
    </source>
</evidence>
<dbReference type="PANTHER" id="PTHR11532:SF62">
    <property type="entry name" value="CARBOXYPEPTIDASE D"/>
    <property type="match status" value="1"/>
</dbReference>
<dbReference type="Gene3D" id="3.40.630.10">
    <property type="entry name" value="Zn peptidases"/>
    <property type="match status" value="5"/>
</dbReference>
<dbReference type="PRINTS" id="PR00765">
    <property type="entry name" value="CRBOXYPTASEA"/>
</dbReference>
<dbReference type="InterPro" id="IPR057247">
    <property type="entry name" value="CARBOXYPEPT_ZN_2"/>
</dbReference>
<dbReference type="FunFam" id="3.40.630.10:FF:000020">
    <property type="entry name" value="Carboxypeptidase D"/>
    <property type="match status" value="2"/>
</dbReference>
<dbReference type="FunFam" id="2.60.40.1120:FF:000016">
    <property type="entry name" value="carboxypeptidase D isoform X2"/>
    <property type="match status" value="1"/>
</dbReference>
<dbReference type="Proteomes" id="UP000694866">
    <property type="component" value="Unplaced"/>
</dbReference>
<feature type="active site" description="Proton donor/acceptor" evidence="9">
    <location>
        <position position="718"/>
    </location>
</feature>